<evidence type="ECO:0000256" key="7">
    <source>
        <dbReference type="SAM" id="Phobius"/>
    </source>
</evidence>
<gene>
    <name evidence="9" type="ordered locus">AM1_4755</name>
</gene>
<evidence type="ECO:0000256" key="4">
    <source>
        <dbReference type="ARBA" id="ARBA00022692"/>
    </source>
</evidence>
<keyword evidence="3 9" id="KW-0808">Transferase</keyword>
<feature type="transmembrane region" description="Helical" evidence="7">
    <location>
        <begin position="107"/>
        <end position="125"/>
    </location>
</feature>
<evidence type="ECO:0000259" key="8">
    <source>
        <dbReference type="Pfam" id="PF02397"/>
    </source>
</evidence>
<evidence type="ECO:0000256" key="5">
    <source>
        <dbReference type="ARBA" id="ARBA00022989"/>
    </source>
</evidence>
<dbReference type="InterPro" id="IPR017475">
    <property type="entry name" value="EPS_sugar_tfrase"/>
</dbReference>
<evidence type="ECO:0000256" key="1">
    <source>
        <dbReference type="ARBA" id="ARBA00004141"/>
    </source>
</evidence>
<dbReference type="Pfam" id="PF02397">
    <property type="entry name" value="Bac_transf"/>
    <property type="match status" value="1"/>
</dbReference>
<reference evidence="9 10" key="1">
    <citation type="journal article" date="2008" name="Proc. Natl. Acad. Sci. U.S.A.">
        <title>Niche adaptation and genome expansion in the chlorophyll d-producing cyanobacterium Acaryochloris marina.</title>
        <authorList>
            <person name="Swingley W.D."/>
            <person name="Chen M."/>
            <person name="Cheung P.C."/>
            <person name="Conrad A.L."/>
            <person name="Dejesa L.C."/>
            <person name="Hao J."/>
            <person name="Honchak B.M."/>
            <person name="Karbach L.E."/>
            <person name="Kurdoglu A."/>
            <person name="Lahiri S."/>
            <person name="Mastrian S.D."/>
            <person name="Miyashita H."/>
            <person name="Page L."/>
            <person name="Ramakrishna P."/>
            <person name="Satoh S."/>
            <person name="Sattley W.M."/>
            <person name="Shimada Y."/>
            <person name="Taylor H.L."/>
            <person name="Tomo T."/>
            <person name="Tsuchiya T."/>
            <person name="Wang Z.T."/>
            <person name="Raymond J."/>
            <person name="Mimuro M."/>
            <person name="Blankenship R.E."/>
            <person name="Touchman J.W."/>
        </authorList>
    </citation>
    <scope>NUCLEOTIDE SEQUENCE [LARGE SCALE GENOMIC DNA]</scope>
    <source>
        <strain evidence="10">MBIC 11017</strain>
    </source>
</reference>
<accession>B0C2D7</accession>
<dbReference type="HOGENOM" id="CLU_024920_3_4_3"/>
<dbReference type="NCBIfam" id="TIGR03025">
    <property type="entry name" value="EPS_sugtrans"/>
    <property type="match status" value="1"/>
</dbReference>
<feature type="transmembrane region" description="Helical" evidence="7">
    <location>
        <begin position="137"/>
        <end position="158"/>
    </location>
</feature>
<comment type="similarity">
    <text evidence="2">Belongs to the bacterial sugar transferase family.</text>
</comment>
<evidence type="ECO:0000313" key="10">
    <source>
        <dbReference type="Proteomes" id="UP000000268"/>
    </source>
</evidence>
<feature type="transmembrane region" description="Helical" evidence="7">
    <location>
        <begin position="34"/>
        <end position="52"/>
    </location>
</feature>
<dbReference type="PANTHER" id="PTHR30576:SF23">
    <property type="entry name" value="GLUCOSYLTRANSFERASE"/>
    <property type="match status" value="1"/>
</dbReference>
<evidence type="ECO:0000256" key="2">
    <source>
        <dbReference type="ARBA" id="ARBA00006464"/>
    </source>
</evidence>
<keyword evidence="4 7" id="KW-0812">Transmembrane</keyword>
<protein>
    <submittedName>
        <fullName evidence="9">Undecaprenyl-phosphate galactosephosphotransferase, putative</fullName>
    </submittedName>
</protein>
<dbReference type="EMBL" id="CP000828">
    <property type="protein sequence ID" value="ABW29727.1"/>
    <property type="molecule type" value="Genomic_DNA"/>
</dbReference>
<keyword evidence="5 7" id="KW-1133">Transmembrane helix</keyword>
<organism evidence="9 10">
    <name type="scientific">Acaryochloris marina (strain MBIC 11017)</name>
    <dbReference type="NCBI Taxonomy" id="329726"/>
    <lineage>
        <taxon>Bacteria</taxon>
        <taxon>Bacillati</taxon>
        <taxon>Cyanobacteriota</taxon>
        <taxon>Cyanophyceae</taxon>
        <taxon>Acaryochloridales</taxon>
        <taxon>Acaryochloridaceae</taxon>
        <taxon>Acaryochloris</taxon>
    </lineage>
</organism>
<dbReference type="InterPro" id="IPR003362">
    <property type="entry name" value="Bact_transf"/>
</dbReference>
<proteinExistence type="inferred from homology"/>
<evidence type="ECO:0000313" key="9">
    <source>
        <dbReference type="EMBL" id="ABW29727.1"/>
    </source>
</evidence>
<feature type="transmembrane region" description="Helical" evidence="7">
    <location>
        <begin position="72"/>
        <end position="95"/>
    </location>
</feature>
<evidence type="ECO:0000256" key="6">
    <source>
        <dbReference type="ARBA" id="ARBA00023136"/>
    </source>
</evidence>
<feature type="domain" description="Bacterial sugar transferase" evidence="8">
    <location>
        <begin position="286"/>
        <end position="475"/>
    </location>
</feature>
<sequence>MVKLPHSLEPSTGDIRAPQKLRFAKGLMGRWPRISALLVSDFLALGIAWKIAARFNQFYAPIPPQLVWWSWLGLPSLFWVFSSLMVIVLACGGLYNTSGAWKHYVRAGQLVSLTYLWSLVISYFYDPKLDAPRSLFFTAWFGSVVMVIGLRLMTTLVLEQIGLFHRNKIPVFIIAPADRLPVLAKVIQQQSQYRIVGAALSSTANANSMMQLICKTPAVEVLAEELPQTDLASMLYWQLRREGITLRLLPSSVEMLHRRGIPEMFAHIPTLRTEVPLLGGLDYQVKRLIDIFAALGLLVVLMPVFIGIAIAIKLTAPGPVFFCQERIGLGGRSFQMWKFRTMVVNAEALQAQLESQNQNKDGILFKVKDDPRLTKLGKFLRRTSLDELPQLINVLLGQMSLVGPRPLPIRDVERFDSWHHIRHHVVPGMTGLWQISGRSQVGNFNEAARLDLYYIDNWSLNLDLEILVETARIVLFGYGAY</sequence>
<keyword evidence="10" id="KW-1185">Reference proteome</keyword>
<comment type="subcellular location">
    <subcellularLocation>
        <location evidence="1">Membrane</location>
        <topology evidence="1">Multi-pass membrane protein</topology>
    </subcellularLocation>
</comment>
<dbReference type="eggNOG" id="COG2148">
    <property type="taxonomic scope" value="Bacteria"/>
</dbReference>
<evidence type="ECO:0000256" key="3">
    <source>
        <dbReference type="ARBA" id="ARBA00022679"/>
    </source>
</evidence>
<dbReference type="KEGG" id="amr:AM1_4755"/>
<dbReference type="STRING" id="329726.AM1_4755"/>
<dbReference type="Proteomes" id="UP000000268">
    <property type="component" value="Chromosome"/>
</dbReference>
<dbReference type="RefSeq" id="WP_012165012.1">
    <property type="nucleotide sequence ID" value="NC_009925.1"/>
</dbReference>
<dbReference type="GO" id="GO:0016780">
    <property type="term" value="F:phosphotransferase activity, for other substituted phosphate groups"/>
    <property type="evidence" value="ECO:0007669"/>
    <property type="project" value="TreeGrafter"/>
</dbReference>
<keyword evidence="6 7" id="KW-0472">Membrane</keyword>
<dbReference type="AlphaFoldDB" id="B0C2D7"/>
<name>B0C2D7_ACAM1</name>
<dbReference type="GO" id="GO:0016020">
    <property type="term" value="C:membrane"/>
    <property type="evidence" value="ECO:0007669"/>
    <property type="project" value="UniProtKB-SubCell"/>
</dbReference>
<dbReference type="PANTHER" id="PTHR30576">
    <property type="entry name" value="COLANIC BIOSYNTHESIS UDP-GLUCOSE LIPID CARRIER TRANSFERASE"/>
    <property type="match status" value="1"/>
</dbReference>
<feature type="transmembrane region" description="Helical" evidence="7">
    <location>
        <begin position="291"/>
        <end position="312"/>
    </location>
</feature>